<dbReference type="STRING" id="1293036.GCA_001315825_03192"/>
<evidence type="ECO:0000313" key="3">
    <source>
        <dbReference type="Proteomes" id="UP000247586"/>
    </source>
</evidence>
<protein>
    <recommendedName>
        <fullName evidence="4">DUF4386 domain-containing protein</fullName>
    </recommendedName>
</protein>
<dbReference type="Proteomes" id="UP000247586">
    <property type="component" value="Chromosome"/>
</dbReference>
<sequence length="101" mass="11340">MLVIHFTIGFMSSRGTTIPSHLGKPTAVYEIAYYLVLLLSVGVALLIPVLLYLLVHLLGGVAYVLNVTKGRDVSKYLFYYAIYEFVEAGFLLFVIYIMVRS</sequence>
<dbReference type="KEGG" id="mhk:DFR87_00775"/>
<evidence type="ECO:0000256" key="1">
    <source>
        <dbReference type="SAM" id="Phobius"/>
    </source>
</evidence>
<accession>A0A2U9IR79</accession>
<keyword evidence="1" id="KW-0812">Transmembrane</keyword>
<keyword evidence="1" id="KW-0472">Membrane</keyword>
<keyword evidence="3" id="KW-1185">Reference proteome</keyword>
<evidence type="ECO:0008006" key="4">
    <source>
        <dbReference type="Google" id="ProtNLM"/>
    </source>
</evidence>
<name>A0A2U9IR79_9CREN</name>
<keyword evidence="1" id="KW-1133">Transmembrane helix</keyword>
<organism evidence="2 3">
    <name type="scientific">Metallosphaera hakonensis JCM 8857 = DSM 7519</name>
    <dbReference type="NCBI Taxonomy" id="1293036"/>
    <lineage>
        <taxon>Archaea</taxon>
        <taxon>Thermoproteota</taxon>
        <taxon>Thermoprotei</taxon>
        <taxon>Sulfolobales</taxon>
        <taxon>Sulfolobaceae</taxon>
        <taxon>Metallosphaera</taxon>
    </lineage>
</organism>
<dbReference type="AlphaFoldDB" id="A0A2U9IR79"/>
<feature type="transmembrane region" description="Helical" evidence="1">
    <location>
        <begin position="31"/>
        <end position="64"/>
    </location>
</feature>
<feature type="transmembrane region" description="Helical" evidence="1">
    <location>
        <begin position="76"/>
        <end position="99"/>
    </location>
</feature>
<evidence type="ECO:0000313" key="2">
    <source>
        <dbReference type="EMBL" id="AWR98484.1"/>
    </source>
</evidence>
<dbReference type="EMBL" id="CP029287">
    <property type="protein sequence ID" value="AWR98484.1"/>
    <property type="molecule type" value="Genomic_DNA"/>
</dbReference>
<proteinExistence type="predicted"/>
<reference evidence="2" key="1">
    <citation type="submission" date="2018-05" db="EMBL/GenBank/DDBJ databases">
        <title>Complete Genome Sequences of Extremely Thermoacidophilic, Metal-Mobilizing Type-Strain Members of the Archaeal Family Sulfolobaceae: Acidianus brierleyi DSM-1651T, Acidianus sulfidivorans DSM-18786T, Metallosphaera hakonensis DSM-7519T, and Metallosphaera prunae DSM-10039T.</title>
        <authorList>
            <person name="Counts J.A."/>
            <person name="Kelly R.M."/>
        </authorList>
    </citation>
    <scope>NUCLEOTIDE SEQUENCE [LARGE SCALE GENOMIC DNA]</scope>
    <source>
        <strain evidence="2">HO1-1</strain>
    </source>
</reference>
<gene>
    <name evidence="2" type="ORF">DFR87_00775</name>
</gene>